<keyword evidence="2" id="KW-0472">Membrane</keyword>
<evidence type="ECO:0000313" key="4">
    <source>
        <dbReference type="Proteomes" id="UP000473531"/>
    </source>
</evidence>
<dbReference type="PANTHER" id="PTHR32063:SF77">
    <property type="entry name" value="ACR FAMILY TRANSPORT PROTEIN"/>
    <property type="match status" value="1"/>
</dbReference>
<dbReference type="Gene3D" id="1.20.1640.10">
    <property type="entry name" value="Multidrug efflux transporter AcrB transmembrane domain"/>
    <property type="match status" value="3"/>
</dbReference>
<comment type="caution">
    <text evidence="3">The sequence shown here is derived from an EMBL/GenBank/DDBJ whole genome shotgun (WGS) entry which is preliminary data.</text>
</comment>
<dbReference type="Proteomes" id="UP000473531">
    <property type="component" value="Unassembled WGS sequence"/>
</dbReference>
<dbReference type="InterPro" id="IPR001036">
    <property type="entry name" value="Acrflvin-R"/>
</dbReference>
<proteinExistence type="predicted"/>
<organism evidence="3 4">
    <name type="scientific">Allopontixanthobacter confluentis</name>
    <dbReference type="NCBI Taxonomy" id="1849021"/>
    <lineage>
        <taxon>Bacteria</taxon>
        <taxon>Pseudomonadati</taxon>
        <taxon>Pseudomonadota</taxon>
        <taxon>Alphaproteobacteria</taxon>
        <taxon>Sphingomonadales</taxon>
        <taxon>Erythrobacteraceae</taxon>
        <taxon>Allopontixanthobacter</taxon>
    </lineage>
</organism>
<feature type="transmembrane region" description="Helical" evidence="2">
    <location>
        <begin position="1073"/>
        <end position="1096"/>
    </location>
</feature>
<reference evidence="3 4" key="1">
    <citation type="submission" date="2019-12" db="EMBL/GenBank/DDBJ databases">
        <title>Genomic-based taxomic classification of the family Erythrobacteraceae.</title>
        <authorList>
            <person name="Xu L."/>
        </authorList>
    </citation>
    <scope>NUCLEOTIDE SEQUENCE [LARGE SCALE GENOMIC DNA]</scope>
    <source>
        <strain evidence="3 4">KCTC 52259</strain>
    </source>
</reference>
<dbReference type="SUPFAM" id="SSF82693">
    <property type="entry name" value="Multidrug efflux transporter AcrB pore domain, PN1, PN2, PC1 and PC2 subdomains"/>
    <property type="match status" value="3"/>
</dbReference>
<feature type="transmembrane region" description="Helical" evidence="2">
    <location>
        <begin position="535"/>
        <end position="558"/>
    </location>
</feature>
<dbReference type="SUPFAM" id="SSF82714">
    <property type="entry name" value="Multidrug efflux transporter AcrB TolC docking domain, DN and DC subdomains"/>
    <property type="match status" value="2"/>
</dbReference>
<dbReference type="GO" id="GO:0005886">
    <property type="term" value="C:plasma membrane"/>
    <property type="evidence" value="ECO:0007669"/>
    <property type="project" value="TreeGrafter"/>
</dbReference>
<dbReference type="SUPFAM" id="SSF82866">
    <property type="entry name" value="Multidrug efflux transporter AcrB transmembrane domain"/>
    <property type="match status" value="2"/>
</dbReference>
<name>A0A6L7GGU2_9SPHN</name>
<feature type="transmembrane region" description="Helical" evidence="2">
    <location>
        <begin position="390"/>
        <end position="412"/>
    </location>
</feature>
<dbReference type="OrthoDB" id="9806532at2"/>
<feature type="transmembrane region" description="Helical" evidence="2">
    <location>
        <begin position="944"/>
        <end position="963"/>
    </location>
</feature>
<feature type="transmembrane region" description="Helical" evidence="2">
    <location>
        <begin position="432"/>
        <end position="452"/>
    </location>
</feature>
<dbReference type="AlphaFoldDB" id="A0A6L7GGU2"/>
<feature type="region of interest" description="Disordered" evidence="1">
    <location>
        <begin position="1120"/>
        <end position="1140"/>
    </location>
</feature>
<gene>
    <name evidence="3" type="ORF">GRI44_10245</name>
</gene>
<dbReference type="Pfam" id="PF00873">
    <property type="entry name" value="ACR_tran"/>
    <property type="match status" value="2"/>
</dbReference>
<dbReference type="InterPro" id="IPR027463">
    <property type="entry name" value="AcrB_DN_DC_subdom"/>
</dbReference>
<feature type="transmembrane region" description="Helical" evidence="2">
    <location>
        <begin position="996"/>
        <end position="1021"/>
    </location>
</feature>
<feature type="compositionally biased region" description="Low complexity" evidence="1">
    <location>
        <begin position="1129"/>
        <end position="1140"/>
    </location>
</feature>
<dbReference type="PRINTS" id="PR00702">
    <property type="entry name" value="ACRIFLAVINRP"/>
</dbReference>
<evidence type="ECO:0000256" key="1">
    <source>
        <dbReference type="SAM" id="MobiDB-lite"/>
    </source>
</evidence>
<dbReference type="GO" id="GO:0042910">
    <property type="term" value="F:xenobiotic transmembrane transporter activity"/>
    <property type="evidence" value="ECO:0007669"/>
    <property type="project" value="TreeGrafter"/>
</dbReference>
<feature type="transmembrane region" description="Helical" evidence="2">
    <location>
        <begin position="970"/>
        <end position="990"/>
    </location>
</feature>
<accession>A0A6L7GGU2</accession>
<feature type="transmembrane region" description="Helical" evidence="2">
    <location>
        <begin position="623"/>
        <end position="641"/>
    </location>
</feature>
<dbReference type="EMBL" id="WTYU01000002">
    <property type="protein sequence ID" value="MXP15127.1"/>
    <property type="molecule type" value="Genomic_DNA"/>
</dbReference>
<dbReference type="Gene3D" id="3.30.70.1430">
    <property type="entry name" value="Multidrug efflux transporter AcrB pore domain"/>
    <property type="match status" value="2"/>
</dbReference>
<dbReference type="Gene3D" id="3.30.70.1320">
    <property type="entry name" value="Multidrug efflux transporter AcrB pore domain like"/>
    <property type="match status" value="1"/>
</dbReference>
<evidence type="ECO:0000256" key="2">
    <source>
        <dbReference type="SAM" id="Phobius"/>
    </source>
</evidence>
<keyword evidence="4" id="KW-1185">Reference proteome</keyword>
<dbReference type="RefSeq" id="WP_160601695.1">
    <property type="nucleotide sequence ID" value="NZ_WTYU01000002.1"/>
</dbReference>
<dbReference type="PANTHER" id="PTHR32063">
    <property type="match status" value="1"/>
</dbReference>
<feature type="transmembrane region" description="Helical" evidence="2">
    <location>
        <begin position="12"/>
        <end position="32"/>
    </location>
</feature>
<feature type="transmembrane region" description="Helical" evidence="2">
    <location>
        <begin position="361"/>
        <end position="378"/>
    </location>
</feature>
<feature type="transmembrane region" description="Helical" evidence="2">
    <location>
        <begin position="1042"/>
        <end position="1061"/>
    </location>
</feature>
<keyword evidence="2" id="KW-1133">Transmembrane helix</keyword>
<dbReference type="Gene3D" id="3.30.2090.10">
    <property type="entry name" value="Multidrug efflux transporter AcrB TolC docking domain, DN and DC subdomains"/>
    <property type="match status" value="2"/>
</dbReference>
<feature type="transmembrane region" description="Helical" evidence="2">
    <location>
        <begin position="332"/>
        <end position="354"/>
    </location>
</feature>
<feature type="transmembrane region" description="Helical" evidence="2">
    <location>
        <begin position="570"/>
        <end position="592"/>
    </location>
</feature>
<sequence length="1140" mass="122761">MDFRNISAWSIRNPIIPIVAFIALTLAGILSFNKMEIQNDPDIEFPVVIVSIAQPGAAPSEIDTQITEKVESAISTVEGIDVITSSVSEGNSQTVVRFEIGQNVDNAVNEVKAAVDQLRGDLPDGIIEPRVFKVSTSSNSFANYAVESDDMTIEQLSWFVDDTVSKRLLAVPGMSSAARRGGVDREIRVVLDPARMQALGVTAAQVNSVLRQNNLDAGGGVAQIAGSRQSVRVLGNADTAYDLGQRQISLGGGRTIKLSDIADVRDGNSEIRTISKVNGKPVVTFAPTRAKGESDVTVYDGAQEVMREIEAENPGIRFVELSNMVRYAKGQYHSSMAAMIEGALLAIVVVFLFLRDWRATIIAAIAIPLAAIPTFFFMDLLGFTLNTMSLLALGLVAGVLVDDAIVEIENIVRHMRMGKSAYQASIDAADEIGLAVVATTFCIVAVFLPVGLMPGIAGQFFKNFGLTVVASVLMSLAVARMITPLIAAYFMKDHGAGDHANGPIMGFYERVLRWTLDNRVAKAMRSKIDDTPMHWWYLLPTAFFFALILAAFVAGLQMTMKVMGDMELPVMLNIFGGIAVGILAGFVVAFVIRAIMGRVAGEYGHWYVNLGDRVRARFRDHRIWVMGVGLGAFVCTIALIASTPVQFFPDSNFDYSSVRVSMVPGTTLEQTQTVAERVETIIKAQQETDNVLLVAGEGDATLYITLREDRDRSSLDYERETALLFRDIPDARINFQANQQGPGGGSGRDISVMLSGSDPALLERTAASVVQEMKGIDLIKAPRVEADLQRPELIITPRADLAASLGVTTVSLSQAIRIATIGEIDQNSAKFSLSDRQVPIRVVLPEASRDKLSTIRNLPVPTASGGSVPLSRVADIRFGSGPTTIQRYDRQRRVYIGADLAPGAEKGRADEAIKELPIMQNLPTGVSNKAEGSDKFLAELINDFAIALVSGILLVFAVLVLLYRRLMSPLVNMGSLLLAPLGGILAIKLLGQPISMPVFIGVLMLFGIVAKNSILLVDFAIEEMARGEGKFVAIVEAGRKRAQPIVMTTVAMTAGMVPTAMSISGDGAWRAPMGTVVIGGLILSTLLTLLIVPAGFSLADGFEKRVGPWLRHKFLTYQPGDENRPLRGPAPSGPEAAPAE</sequence>
<keyword evidence="2" id="KW-0812">Transmembrane</keyword>
<feature type="transmembrane region" description="Helical" evidence="2">
    <location>
        <begin position="464"/>
        <end position="482"/>
    </location>
</feature>
<evidence type="ECO:0000313" key="3">
    <source>
        <dbReference type="EMBL" id="MXP15127.1"/>
    </source>
</evidence>
<protein>
    <submittedName>
        <fullName evidence="3">AcrB/AcrD/AcrF family protein</fullName>
    </submittedName>
</protein>